<name>F6FS31_ISOV2</name>
<feature type="chain" id="PRO_5003334194" evidence="3">
    <location>
        <begin position="18"/>
        <end position="413"/>
    </location>
</feature>
<feature type="signal peptide" evidence="3">
    <location>
        <begin position="1"/>
        <end position="17"/>
    </location>
</feature>
<dbReference type="InterPro" id="IPR004474">
    <property type="entry name" value="LytR_CpsA_psr"/>
</dbReference>
<evidence type="ECO:0000313" key="6">
    <source>
        <dbReference type="Proteomes" id="UP000009236"/>
    </source>
</evidence>
<feature type="compositionally biased region" description="Low complexity" evidence="2">
    <location>
        <begin position="339"/>
        <end position="364"/>
    </location>
</feature>
<dbReference type="Proteomes" id="UP000009236">
    <property type="component" value="Chromosome"/>
</dbReference>
<keyword evidence="3" id="KW-0732">Signal</keyword>
<dbReference type="HOGENOM" id="CLU_016455_0_0_11"/>
<dbReference type="STRING" id="743718.Isova_2415"/>
<feature type="domain" description="Cell envelope-related transcriptional attenuator" evidence="4">
    <location>
        <begin position="79"/>
        <end position="246"/>
    </location>
</feature>
<dbReference type="AlphaFoldDB" id="F6FS31"/>
<evidence type="ECO:0000313" key="5">
    <source>
        <dbReference type="EMBL" id="AEG45128.1"/>
    </source>
</evidence>
<dbReference type="NCBIfam" id="TIGR00350">
    <property type="entry name" value="lytR_cpsA_psr"/>
    <property type="match status" value="1"/>
</dbReference>
<dbReference type="PANTHER" id="PTHR33392:SF6">
    <property type="entry name" value="POLYISOPRENYL-TEICHOIC ACID--PEPTIDOGLYCAN TEICHOIC ACID TRANSFERASE TAGU"/>
    <property type="match status" value="1"/>
</dbReference>
<dbReference type="EMBL" id="CP002810">
    <property type="protein sequence ID" value="AEG45128.1"/>
    <property type="molecule type" value="Genomic_DNA"/>
</dbReference>
<evidence type="ECO:0000256" key="1">
    <source>
        <dbReference type="ARBA" id="ARBA00006068"/>
    </source>
</evidence>
<evidence type="ECO:0000256" key="2">
    <source>
        <dbReference type="SAM" id="MobiDB-lite"/>
    </source>
</evidence>
<dbReference type="Gene3D" id="3.40.630.190">
    <property type="entry name" value="LCP protein"/>
    <property type="match status" value="1"/>
</dbReference>
<dbReference type="eggNOG" id="COG1316">
    <property type="taxonomic scope" value="Bacteria"/>
</dbReference>
<sequence length="413" mass="42636">MAATAVLAFVGVGGATAAVTLTGNITAVDAEEALGEDRPDKVVPDDPNAGVPLNILVLGSDSREGVNADVVADGNEGARADTTMILHISADRSRVEVVSVPRDSTVDIPSCPTSSGGETAPLYKTKFNAAFASGYDTGGDVESGALCVMKTLETLTDVRMDGFVVVDFAGFQKMIDAIGGVEICIPQRIESRKADNLVLEAGVQELDGLTALKYARARTGAGLGDGSDIGRIGRQQELMAALARTVLDQNLLTDSPQLLQFLGAVTGSLTMSSNFASVQGLAGLAYSVRNVRPDTIAFMTVPFEYDPDNPANVVWTSEAADVWDNMNYDRPLSDAVAQPEAEASPSPSTSAGEGTAGEQPAAPEEPAPSEEAPEAEPAPDAASPEPSPTRTREAGKEAFTSADVTAVCGSTVG</sequence>
<dbReference type="Pfam" id="PF03816">
    <property type="entry name" value="LytR_cpsA_psr"/>
    <property type="match status" value="1"/>
</dbReference>
<accession>F6FS31</accession>
<feature type="region of interest" description="Disordered" evidence="2">
    <location>
        <begin position="334"/>
        <end position="413"/>
    </location>
</feature>
<protein>
    <submittedName>
        <fullName evidence="5">Cell envelope-related transcriptional attenuator</fullName>
    </submittedName>
</protein>
<evidence type="ECO:0000256" key="3">
    <source>
        <dbReference type="SAM" id="SignalP"/>
    </source>
</evidence>
<gene>
    <name evidence="5" type="ordered locus">Isova_2415</name>
</gene>
<reference evidence="5 6" key="1">
    <citation type="submission" date="2011-05" db="EMBL/GenBank/DDBJ databases">
        <title>Complete sequence of Isoptericola variabilis 225.</title>
        <authorList>
            <consortium name="US DOE Joint Genome Institute"/>
            <person name="Lucas S."/>
            <person name="Han J."/>
            <person name="Lapidus A."/>
            <person name="Cheng J.-F."/>
            <person name="Goodwin L."/>
            <person name="Pitluck S."/>
            <person name="Peters L."/>
            <person name="Mikhailova N."/>
            <person name="Zeytun A."/>
            <person name="Han C."/>
            <person name="Tapia R."/>
            <person name="Land M."/>
            <person name="Hauser L."/>
            <person name="Kyrpides N."/>
            <person name="Ivanova N."/>
            <person name="Pagani I."/>
            <person name="Siebers A."/>
            <person name="Allgaier M."/>
            <person name="Thelen M."/>
            <person name="Hugenholtz P."/>
            <person name="Gladden J."/>
            <person name="Woyke T."/>
        </authorList>
    </citation>
    <scope>NUCLEOTIDE SEQUENCE [LARGE SCALE GENOMIC DNA]</scope>
    <source>
        <strain evidence="6">225</strain>
    </source>
</reference>
<dbReference type="KEGG" id="iva:Isova_2415"/>
<evidence type="ECO:0000259" key="4">
    <source>
        <dbReference type="Pfam" id="PF03816"/>
    </source>
</evidence>
<dbReference type="PANTHER" id="PTHR33392">
    <property type="entry name" value="POLYISOPRENYL-TEICHOIC ACID--PEPTIDOGLYCAN TEICHOIC ACID TRANSFERASE TAGU"/>
    <property type="match status" value="1"/>
</dbReference>
<comment type="similarity">
    <text evidence="1">Belongs to the LytR/CpsA/Psr (LCP) family.</text>
</comment>
<keyword evidence="6" id="KW-1185">Reference proteome</keyword>
<proteinExistence type="inferred from homology"/>
<organism evidence="6">
    <name type="scientific">Isoptericola variabilis (strain 225)</name>
    <dbReference type="NCBI Taxonomy" id="743718"/>
    <lineage>
        <taxon>Bacteria</taxon>
        <taxon>Bacillati</taxon>
        <taxon>Actinomycetota</taxon>
        <taxon>Actinomycetes</taxon>
        <taxon>Micrococcales</taxon>
        <taxon>Promicromonosporaceae</taxon>
        <taxon>Isoptericola</taxon>
    </lineage>
</organism>
<dbReference type="InterPro" id="IPR050922">
    <property type="entry name" value="LytR/CpsA/Psr_CW_biosynth"/>
</dbReference>